<keyword evidence="8" id="KW-1185">Reference proteome</keyword>
<dbReference type="InterPro" id="IPR017689">
    <property type="entry name" value="BamD"/>
</dbReference>
<dbReference type="SUPFAM" id="SSF48452">
    <property type="entry name" value="TPR-like"/>
    <property type="match status" value="1"/>
</dbReference>
<organism evidence="7 8">
    <name type="scientific">Solimonas aquatica</name>
    <dbReference type="NCBI Taxonomy" id="489703"/>
    <lineage>
        <taxon>Bacteria</taxon>
        <taxon>Pseudomonadati</taxon>
        <taxon>Pseudomonadota</taxon>
        <taxon>Gammaproteobacteria</taxon>
        <taxon>Nevskiales</taxon>
        <taxon>Nevskiaceae</taxon>
        <taxon>Solimonas</taxon>
    </lineage>
</organism>
<dbReference type="AlphaFoldDB" id="A0A1H9CX81"/>
<comment type="subunit">
    <text evidence="4">Part of the Bam complex.</text>
</comment>
<dbReference type="PANTHER" id="PTHR37423:SF2">
    <property type="entry name" value="MEMBRANE-BOUND LYTIC MUREIN TRANSGLYCOSYLASE C"/>
    <property type="match status" value="1"/>
</dbReference>
<evidence type="ECO:0000259" key="6">
    <source>
        <dbReference type="Pfam" id="PF13525"/>
    </source>
</evidence>
<reference evidence="7 8" key="1">
    <citation type="submission" date="2016-10" db="EMBL/GenBank/DDBJ databases">
        <authorList>
            <person name="de Groot N.N."/>
        </authorList>
    </citation>
    <scope>NUCLEOTIDE SEQUENCE [LARGE SCALE GENOMIC DNA]</scope>
    <source>
        <strain evidence="7 8">DSM 25927</strain>
    </source>
</reference>
<evidence type="ECO:0000313" key="8">
    <source>
        <dbReference type="Proteomes" id="UP000199233"/>
    </source>
</evidence>
<dbReference type="Gene3D" id="1.25.40.10">
    <property type="entry name" value="Tetratricopeptide repeat domain"/>
    <property type="match status" value="1"/>
</dbReference>
<dbReference type="PROSITE" id="PS51257">
    <property type="entry name" value="PROKAR_LIPOPROTEIN"/>
    <property type="match status" value="1"/>
</dbReference>
<dbReference type="InterPro" id="IPR039565">
    <property type="entry name" value="BamD-like"/>
</dbReference>
<feature type="compositionally biased region" description="Low complexity" evidence="5">
    <location>
        <begin position="266"/>
        <end position="283"/>
    </location>
</feature>
<dbReference type="PANTHER" id="PTHR37423">
    <property type="entry name" value="SOLUBLE LYTIC MUREIN TRANSGLYCOSYLASE-RELATED"/>
    <property type="match status" value="1"/>
</dbReference>
<dbReference type="NCBIfam" id="TIGR03302">
    <property type="entry name" value="OM_YfiO"/>
    <property type="match status" value="1"/>
</dbReference>
<evidence type="ECO:0000256" key="5">
    <source>
        <dbReference type="SAM" id="MobiDB-lite"/>
    </source>
</evidence>
<evidence type="ECO:0000313" key="7">
    <source>
        <dbReference type="EMBL" id="SEQ05820.1"/>
    </source>
</evidence>
<keyword evidence="2 4" id="KW-0472">Membrane</keyword>
<dbReference type="CDD" id="cd15830">
    <property type="entry name" value="BamD"/>
    <property type="match status" value="1"/>
</dbReference>
<dbReference type="Proteomes" id="UP000199233">
    <property type="component" value="Unassembled WGS sequence"/>
</dbReference>
<gene>
    <name evidence="4" type="primary">bamD</name>
    <name evidence="7" type="ORF">SAMN04488038_103218</name>
</gene>
<name>A0A1H9CX81_9GAMM</name>
<protein>
    <recommendedName>
        <fullName evidence="4">Outer membrane protein assembly factor BamD</fullName>
    </recommendedName>
</protein>
<evidence type="ECO:0000256" key="3">
    <source>
        <dbReference type="ARBA" id="ARBA00023237"/>
    </source>
</evidence>
<proteinExistence type="inferred from homology"/>
<dbReference type="OrthoDB" id="9779191at2"/>
<keyword evidence="1 4" id="KW-0732">Signal</keyword>
<evidence type="ECO:0000256" key="2">
    <source>
        <dbReference type="ARBA" id="ARBA00023136"/>
    </source>
</evidence>
<dbReference type="InterPro" id="IPR011990">
    <property type="entry name" value="TPR-like_helical_dom_sf"/>
</dbReference>
<comment type="subcellular location">
    <subcellularLocation>
        <location evidence="4">Cell outer membrane</location>
        <topology evidence="4">Lipid-anchor</topology>
    </subcellularLocation>
</comment>
<dbReference type="STRING" id="489703.SAMN04488038_103218"/>
<comment type="function">
    <text evidence="4">Part of the outer membrane protein assembly complex, which is involved in assembly and insertion of beta-barrel proteins into the outer membrane.</text>
</comment>
<comment type="similarity">
    <text evidence="4">Belongs to the BamD family.</text>
</comment>
<dbReference type="GO" id="GO:0009279">
    <property type="term" value="C:cell outer membrane"/>
    <property type="evidence" value="ECO:0007669"/>
    <property type="project" value="UniProtKB-SubCell"/>
</dbReference>
<dbReference type="RefSeq" id="WP_093282989.1">
    <property type="nucleotide sequence ID" value="NZ_FOFS01000003.1"/>
</dbReference>
<dbReference type="Pfam" id="PF13525">
    <property type="entry name" value="YfiO"/>
    <property type="match status" value="1"/>
</dbReference>
<dbReference type="EMBL" id="FOFS01000003">
    <property type="protein sequence ID" value="SEQ05820.1"/>
    <property type="molecule type" value="Genomic_DNA"/>
</dbReference>
<dbReference type="GO" id="GO:0051205">
    <property type="term" value="P:protein insertion into membrane"/>
    <property type="evidence" value="ECO:0007669"/>
    <property type="project" value="UniProtKB-UniRule"/>
</dbReference>
<keyword evidence="4" id="KW-0449">Lipoprotein</keyword>
<keyword evidence="3 4" id="KW-0998">Cell outer membrane</keyword>
<evidence type="ECO:0000256" key="1">
    <source>
        <dbReference type="ARBA" id="ARBA00022729"/>
    </source>
</evidence>
<feature type="domain" description="Outer membrane lipoprotein BamD-like" evidence="6">
    <location>
        <begin position="44"/>
        <end position="248"/>
    </location>
</feature>
<keyword evidence="4" id="KW-0564">Palmitate</keyword>
<accession>A0A1H9CX81</accession>
<dbReference type="GO" id="GO:0043165">
    <property type="term" value="P:Gram-negative-bacterium-type cell outer membrane assembly"/>
    <property type="evidence" value="ECO:0007669"/>
    <property type="project" value="UniProtKB-UniRule"/>
</dbReference>
<feature type="region of interest" description="Disordered" evidence="5">
    <location>
        <begin position="257"/>
        <end position="283"/>
    </location>
</feature>
<dbReference type="HAMAP" id="MF_00922">
    <property type="entry name" value="OM_assembly_BamD"/>
    <property type="match status" value="1"/>
</dbReference>
<evidence type="ECO:0000256" key="4">
    <source>
        <dbReference type="HAMAP-Rule" id="MF_00922"/>
    </source>
</evidence>
<sequence>MNYRIMAAAVLLIGLSACKSNPDKLPPGNPFKPDELGLREQKLQAAALYKSAREALDSSDFGTAAKRYETLATKFPFTDYAIQGQMEKVYAEYRAYQPDEALTDAEHFLRDYPRHPRADYVQYLKGLINFDRDRGLEASLGFSTDKRDVTNLRRSFDDFSTLVQKYPKSVYVGDARQRMIALRNQIARHEETIVDYYIRRGAWIAAAKRAEQIVAQYPGAPVIIESLAQLERAYQELGLKDQADDARRLRQAYELAEKNNKDQKAEAPAAPQLAAAPAVLATP</sequence>